<gene>
    <name evidence="1" type="ORF">METZ01_LOCUS272625</name>
</gene>
<accession>A0A382KAL0</accession>
<dbReference type="EMBL" id="UINC01078571">
    <property type="protein sequence ID" value="SVC19771.1"/>
    <property type="molecule type" value="Genomic_DNA"/>
</dbReference>
<sequence>MGFERKCLDQVKHDVSVKHQENIEPWFEYGTMWCNDISEDVASTIQHSIINFCEKPGTSVSKSEMDQSRPCHYGMYRDWAFDIIGEKNAL</sequence>
<organism evidence="1">
    <name type="scientific">marine metagenome</name>
    <dbReference type="NCBI Taxonomy" id="408172"/>
    <lineage>
        <taxon>unclassified sequences</taxon>
        <taxon>metagenomes</taxon>
        <taxon>ecological metagenomes</taxon>
    </lineage>
</organism>
<name>A0A382KAL0_9ZZZZ</name>
<evidence type="ECO:0000313" key="1">
    <source>
        <dbReference type="EMBL" id="SVC19771.1"/>
    </source>
</evidence>
<protein>
    <submittedName>
        <fullName evidence="1">Uncharacterized protein</fullName>
    </submittedName>
</protein>
<dbReference type="AlphaFoldDB" id="A0A382KAL0"/>
<proteinExistence type="predicted"/>
<reference evidence="1" key="1">
    <citation type="submission" date="2018-05" db="EMBL/GenBank/DDBJ databases">
        <authorList>
            <person name="Lanie J.A."/>
            <person name="Ng W.-L."/>
            <person name="Kazmierczak K.M."/>
            <person name="Andrzejewski T.M."/>
            <person name="Davidsen T.M."/>
            <person name="Wayne K.J."/>
            <person name="Tettelin H."/>
            <person name="Glass J.I."/>
            <person name="Rusch D."/>
            <person name="Podicherti R."/>
            <person name="Tsui H.-C.T."/>
            <person name="Winkler M.E."/>
        </authorList>
    </citation>
    <scope>NUCLEOTIDE SEQUENCE</scope>
</reference>